<dbReference type="EMBL" id="JXTG01000002">
    <property type="protein sequence ID" value="KIP22196.1"/>
    <property type="molecule type" value="Genomic_DNA"/>
</dbReference>
<dbReference type="SMART" id="SM00382">
    <property type="entry name" value="AAA"/>
    <property type="match status" value="1"/>
</dbReference>
<keyword evidence="2" id="KW-0547">Nucleotide-binding</keyword>
<dbReference type="InterPro" id="IPR047667">
    <property type="entry name" value="ATPase_ComGA"/>
</dbReference>
<dbReference type="Gene3D" id="3.30.450.90">
    <property type="match status" value="1"/>
</dbReference>
<evidence type="ECO:0000256" key="2">
    <source>
        <dbReference type="ARBA" id="ARBA00022741"/>
    </source>
</evidence>
<keyword evidence="6" id="KW-1185">Reference proteome</keyword>
<dbReference type="InterPro" id="IPR027417">
    <property type="entry name" value="P-loop_NTPase"/>
</dbReference>
<organism evidence="5 6">
    <name type="scientific">Anoxybacillus ayderensis</name>
    <dbReference type="NCBI Taxonomy" id="265546"/>
    <lineage>
        <taxon>Bacteria</taxon>
        <taxon>Bacillati</taxon>
        <taxon>Bacillota</taxon>
        <taxon>Bacilli</taxon>
        <taxon>Bacillales</taxon>
        <taxon>Anoxybacillaceae</taxon>
        <taxon>Anoxybacillus</taxon>
    </lineage>
</organism>
<dbReference type="AlphaFoldDB" id="A0A0D0H2A6"/>
<evidence type="ECO:0000259" key="4">
    <source>
        <dbReference type="PROSITE" id="PS00662"/>
    </source>
</evidence>
<name>A0A0D0H2A6_9BACL</name>
<reference evidence="5 6" key="1">
    <citation type="submission" date="2015-01" db="EMBL/GenBank/DDBJ databases">
        <title>Genome sequence of Anoxybacillus ayderensis strain AB04.</title>
        <authorList>
            <person name="Belduz A.O."/>
            <person name="Canakci S."/>
            <person name="Chan K.-G."/>
            <person name="Kahar U.M."/>
            <person name="Yaakob A.S."/>
            <person name="Chan C.S."/>
            <person name="Goh K.M."/>
        </authorList>
    </citation>
    <scope>NUCLEOTIDE SEQUENCE [LARGE SCALE GENOMIC DNA]</scope>
    <source>
        <strain evidence="5 6">AB04</strain>
    </source>
</reference>
<protein>
    <submittedName>
        <fullName evidence="5">Type II traffic warden ATPase</fullName>
    </submittedName>
</protein>
<evidence type="ECO:0000313" key="5">
    <source>
        <dbReference type="EMBL" id="KIP22196.1"/>
    </source>
</evidence>
<dbReference type="PROSITE" id="PS00662">
    <property type="entry name" value="T2SP_E"/>
    <property type="match status" value="1"/>
</dbReference>
<evidence type="ECO:0000256" key="3">
    <source>
        <dbReference type="ARBA" id="ARBA00022840"/>
    </source>
</evidence>
<evidence type="ECO:0000313" key="6">
    <source>
        <dbReference type="Proteomes" id="UP000032047"/>
    </source>
</evidence>
<dbReference type="Pfam" id="PF00437">
    <property type="entry name" value="T2SSE"/>
    <property type="match status" value="1"/>
</dbReference>
<dbReference type="GO" id="GO:0005886">
    <property type="term" value="C:plasma membrane"/>
    <property type="evidence" value="ECO:0007669"/>
    <property type="project" value="TreeGrafter"/>
</dbReference>
<dbReference type="PANTHER" id="PTHR30258">
    <property type="entry name" value="TYPE II SECRETION SYSTEM PROTEIN GSPE-RELATED"/>
    <property type="match status" value="1"/>
</dbReference>
<dbReference type="Gene3D" id="3.40.50.300">
    <property type="entry name" value="P-loop containing nucleotide triphosphate hydrolases"/>
    <property type="match status" value="1"/>
</dbReference>
<dbReference type="Proteomes" id="UP000032047">
    <property type="component" value="Unassembled WGS sequence"/>
</dbReference>
<gene>
    <name evidence="5" type="ORF">JV16_00744</name>
</gene>
<proteinExistence type="inferred from homology"/>
<dbReference type="CDD" id="cd01129">
    <property type="entry name" value="PulE-GspE-like"/>
    <property type="match status" value="1"/>
</dbReference>
<sequence>MLNNEGEKNRERGMTLQAIEQLADRLIEEAYILQASDIHIVPRKQDALVQFRLGGMLVTKNVLSKQTCERLLAHFKFLADMDIGERRRPQSGAMEMNLAHTTVHLRLSTLPTIYDESLVIRLLPLHSFLPLKQLALFPSMAKKLLALLNYSHGLIIFTGPTGSGKTTTLYSLLNVCRHHFQRNVITLEDPVEKRAEDVLQVQVNEKAGITYAAGLKAILRHDPDVIMVGEIRDAETARIAVRASLTGHLVLTTMHTKDAVGAIYRLLEFGVPFQEMAQTLVAVTAQRLVQLKCPFCEGECSPFCRQYRPVRRAAVYELLYGNELAQAMRAVKGEQATYMYTRLKDVIKKGIAFGFLHESVIESWLLDEATL</sequence>
<dbReference type="InterPro" id="IPR003593">
    <property type="entry name" value="AAA+_ATPase"/>
</dbReference>
<keyword evidence="3" id="KW-0067">ATP-binding</keyword>
<dbReference type="InterPro" id="IPR001482">
    <property type="entry name" value="T2SS/T4SS_dom"/>
</dbReference>
<dbReference type="GO" id="GO:0016887">
    <property type="term" value="F:ATP hydrolysis activity"/>
    <property type="evidence" value="ECO:0007669"/>
    <property type="project" value="TreeGrafter"/>
</dbReference>
<accession>A0A0D0H2A6</accession>
<comment type="similarity">
    <text evidence="1">Belongs to the GSP E family.</text>
</comment>
<evidence type="ECO:0000256" key="1">
    <source>
        <dbReference type="ARBA" id="ARBA00006611"/>
    </source>
</evidence>
<feature type="domain" description="Bacterial type II secretion system protein E" evidence="4">
    <location>
        <begin position="219"/>
        <end position="233"/>
    </location>
</feature>
<comment type="caution">
    <text evidence="5">The sequence shown here is derived from an EMBL/GenBank/DDBJ whole genome shotgun (WGS) entry which is preliminary data.</text>
</comment>
<dbReference type="SUPFAM" id="SSF52540">
    <property type="entry name" value="P-loop containing nucleoside triphosphate hydrolases"/>
    <property type="match status" value="1"/>
</dbReference>
<dbReference type="PATRIC" id="fig|265546.4.peg.765"/>
<dbReference type="PANTHER" id="PTHR30258:SF2">
    <property type="entry name" value="COMG OPERON PROTEIN 1"/>
    <property type="match status" value="1"/>
</dbReference>
<dbReference type="NCBIfam" id="NF041000">
    <property type="entry name" value="ATPase_ComGA"/>
    <property type="match status" value="1"/>
</dbReference>
<dbReference type="GO" id="GO:0005524">
    <property type="term" value="F:ATP binding"/>
    <property type="evidence" value="ECO:0007669"/>
    <property type="project" value="UniProtKB-KW"/>
</dbReference>